<accession>A0AAW1N0P9</accession>
<organism evidence="2 3">
    <name type="scientific">Popillia japonica</name>
    <name type="common">Japanese beetle</name>
    <dbReference type="NCBI Taxonomy" id="7064"/>
    <lineage>
        <taxon>Eukaryota</taxon>
        <taxon>Metazoa</taxon>
        <taxon>Ecdysozoa</taxon>
        <taxon>Arthropoda</taxon>
        <taxon>Hexapoda</taxon>
        <taxon>Insecta</taxon>
        <taxon>Pterygota</taxon>
        <taxon>Neoptera</taxon>
        <taxon>Endopterygota</taxon>
        <taxon>Coleoptera</taxon>
        <taxon>Polyphaga</taxon>
        <taxon>Scarabaeiformia</taxon>
        <taxon>Scarabaeidae</taxon>
        <taxon>Rutelinae</taxon>
        <taxon>Popillia</taxon>
    </lineage>
</organism>
<reference evidence="2 3" key="1">
    <citation type="journal article" date="2024" name="BMC Genomics">
        <title>De novo assembly and annotation of Popillia japonica's genome with initial clues to its potential as an invasive pest.</title>
        <authorList>
            <person name="Cucini C."/>
            <person name="Boschi S."/>
            <person name="Funari R."/>
            <person name="Cardaioli E."/>
            <person name="Iannotti N."/>
            <person name="Marturano G."/>
            <person name="Paoli F."/>
            <person name="Bruttini M."/>
            <person name="Carapelli A."/>
            <person name="Frati F."/>
            <person name="Nardi F."/>
        </authorList>
    </citation>
    <scope>NUCLEOTIDE SEQUENCE [LARGE SCALE GENOMIC DNA]</scope>
    <source>
        <strain evidence="2">DMR45628</strain>
    </source>
</reference>
<feature type="compositionally biased region" description="Polar residues" evidence="1">
    <location>
        <begin position="118"/>
        <end position="132"/>
    </location>
</feature>
<keyword evidence="3" id="KW-1185">Reference proteome</keyword>
<feature type="region of interest" description="Disordered" evidence="1">
    <location>
        <begin position="73"/>
        <end position="163"/>
    </location>
</feature>
<feature type="compositionally biased region" description="Polar residues" evidence="1">
    <location>
        <begin position="149"/>
        <end position="163"/>
    </location>
</feature>
<dbReference type="Proteomes" id="UP001458880">
    <property type="component" value="Unassembled WGS sequence"/>
</dbReference>
<gene>
    <name evidence="2" type="ORF">QE152_g4379</name>
</gene>
<comment type="caution">
    <text evidence="2">The sequence shown here is derived from an EMBL/GenBank/DDBJ whole genome shotgun (WGS) entry which is preliminary data.</text>
</comment>
<evidence type="ECO:0000256" key="1">
    <source>
        <dbReference type="SAM" id="MobiDB-lite"/>
    </source>
</evidence>
<evidence type="ECO:0008006" key="4">
    <source>
        <dbReference type="Google" id="ProtNLM"/>
    </source>
</evidence>
<proteinExistence type="predicted"/>
<feature type="compositionally biased region" description="Polar residues" evidence="1">
    <location>
        <begin position="73"/>
        <end position="109"/>
    </location>
</feature>
<dbReference type="AlphaFoldDB" id="A0AAW1N0P9"/>
<dbReference type="EMBL" id="JASPKY010000022">
    <property type="protein sequence ID" value="KAK9752224.1"/>
    <property type="molecule type" value="Genomic_DNA"/>
</dbReference>
<name>A0AAW1N0P9_POPJA</name>
<protein>
    <recommendedName>
        <fullName evidence="4">MADF domain-containing protein</fullName>
    </recommendedName>
</protein>
<evidence type="ECO:0000313" key="3">
    <source>
        <dbReference type="Proteomes" id="UP001458880"/>
    </source>
</evidence>
<feature type="compositionally biased region" description="Basic and acidic residues" evidence="1">
    <location>
        <begin position="137"/>
        <end position="147"/>
    </location>
</feature>
<evidence type="ECO:0000313" key="2">
    <source>
        <dbReference type="EMBL" id="KAK9752224.1"/>
    </source>
</evidence>
<sequence length="163" mass="18475">MWDEIATELSIDVLSALITNAGSRPIRILRDYYRTKLAKISKPRSGDSAGTSCQSSWPNFTLLMFFNNTLKSRPRSTNLSFSKMPTNTLKSRPRSTNLSFSKMPTNDTDVGTGHDMSQEFTQNVDDSLNMSFENEEPFNKDTTRDEDPSTTFNENPENSEGRR</sequence>